<sequence>MKIIPPKPFMIEKGNRAVLLLHGFTGNTNDVKRLGRYLADRNYTVHAPLYKGHGGDPVTLIQTNPIEWWNSVLEGYDELKNRGYDEIAVAGVSLGGIFSLKLGEERPTKAIVAMSAPALAKSIDSLQERIIDYTIKYKKLAGTFDEQSDQPKEIAEKYRMPALEYLQGMINETSEKLETIQTPVHILRGLRDDDYYCESADLIYNSVKSRIKSVKSFINSGHILTLDQEKELVFEEIYRFFEGLKWNEEKLNISQIS</sequence>
<gene>
    <name evidence="3" type="ORF">CD33_03610</name>
</gene>
<keyword evidence="4" id="KW-1185">Reference proteome</keyword>
<evidence type="ECO:0000256" key="1">
    <source>
        <dbReference type="PIRSR" id="PIRSR017388-1"/>
    </source>
</evidence>
<feature type="active site" description="Charge relay system" evidence="1">
    <location>
        <position position="192"/>
    </location>
</feature>
<feature type="domain" description="Serine aminopeptidase S33" evidence="2">
    <location>
        <begin position="16"/>
        <end position="228"/>
    </location>
</feature>
<dbReference type="OrthoDB" id="9800213at2"/>
<dbReference type="PIRSF" id="PIRSF017388">
    <property type="entry name" value="Esterase_lipase"/>
    <property type="match status" value="1"/>
</dbReference>
<dbReference type="Gene3D" id="3.40.50.1820">
    <property type="entry name" value="alpha/beta hydrolase"/>
    <property type="match status" value="1"/>
</dbReference>
<dbReference type="SUPFAM" id="SSF53474">
    <property type="entry name" value="alpha/beta-Hydrolases"/>
    <property type="match status" value="1"/>
</dbReference>
<dbReference type="ESTHER" id="9baci-a0a0a3i046">
    <property type="family name" value="CarbLipBact_1"/>
</dbReference>
<dbReference type="InterPro" id="IPR022742">
    <property type="entry name" value="Hydrolase_4"/>
</dbReference>
<dbReference type="STRING" id="1384057.CD33_03610"/>
<dbReference type="InterPro" id="IPR012354">
    <property type="entry name" value="Esterase_lipase"/>
</dbReference>
<feature type="active site" description="Nucleophile" evidence="1">
    <location>
        <position position="93"/>
    </location>
</feature>
<dbReference type="InterPro" id="IPR029058">
    <property type="entry name" value="AB_hydrolase_fold"/>
</dbReference>
<protein>
    <submittedName>
        <fullName evidence="3">Esterase</fullName>
    </submittedName>
</protein>
<dbReference type="GO" id="GO:0052689">
    <property type="term" value="F:carboxylic ester hydrolase activity"/>
    <property type="evidence" value="ECO:0007669"/>
    <property type="project" value="InterPro"/>
</dbReference>
<dbReference type="AlphaFoldDB" id="A0A0A3I135"/>
<dbReference type="Pfam" id="PF12146">
    <property type="entry name" value="Hydrolase_4"/>
    <property type="match status" value="1"/>
</dbReference>
<evidence type="ECO:0000259" key="2">
    <source>
        <dbReference type="Pfam" id="PF12146"/>
    </source>
</evidence>
<dbReference type="EMBL" id="JPVO01000040">
    <property type="protein sequence ID" value="KGR77205.1"/>
    <property type="molecule type" value="Genomic_DNA"/>
</dbReference>
<reference evidence="3 4" key="1">
    <citation type="submission" date="2014-02" db="EMBL/GenBank/DDBJ databases">
        <title>Draft genome sequence of Lysinibacillus sinduriensis JCM 15800.</title>
        <authorList>
            <person name="Zhang F."/>
            <person name="Wang G."/>
            <person name="Zhang L."/>
        </authorList>
    </citation>
    <scope>NUCLEOTIDE SEQUENCE [LARGE SCALE GENOMIC DNA]</scope>
    <source>
        <strain evidence="3 4">JCM 15800</strain>
    </source>
</reference>
<proteinExistence type="predicted"/>
<feature type="active site" description="Charge relay system" evidence="1">
    <location>
        <position position="222"/>
    </location>
</feature>
<name>A0A0A3I135_9BACL</name>
<dbReference type="RefSeq" id="WP_036198294.1">
    <property type="nucleotide sequence ID" value="NZ_AVCY01000016.1"/>
</dbReference>
<comment type="caution">
    <text evidence="3">The sequence shown here is derived from an EMBL/GenBank/DDBJ whole genome shotgun (WGS) entry which is preliminary data.</text>
</comment>
<dbReference type="eggNOG" id="COG1647">
    <property type="taxonomic scope" value="Bacteria"/>
</dbReference>
<organism evidence="3 4">
    <name type="scientific">Ureibacillus sinduriensis BLB-1 = JCM 15800</name>
    <dbReference type="NCBI Taxonomy" id="1384057"/>
    <lineage>
        <taxon>Bacteria</taxon>
        <taxon>Bacillati</taxon>
        <taxon>Bacillota</taxon>
        <taxon>Bacilli</taxon>
        <taxon>Bacillales</taxon>
        <taxon>Caryophanaceae</taxon>
        <taxon>Ureibacillus</taxon>
    </lineage>
</organism>
<dbReference type="Proteomes" id="UP000030408">
    <property type="component" value="Unassembled WGS sequence"/>
</dbReference>
<accession>A0A0A3I135</accession>
<evidence type="ECO:0000313" key="4">
    <source>
        <dbReference type="Proteomes" id="UP000030408"/>
    </source>
</evidence>
<evidence type="ECO:0000313" key="3">
    <source>
        <dbReference type="EMBL" id="KGR77205.1"/>
    </source>
</evidence>